<sequence>MGSFPSHSSRKPISERSRSQWSPSPTNTNGPIDEEESSSLSLHESTDDEIRSNLSTDQSDTEIQAISQVDEDAEDDLDWLNEEPNQEQNLTSQEKLSRKTNLFRLLNKAIHKFKKCLSSEHEDEKWTNELSEQLSVIADYYSNVLKIGSLSVDDINKYRREAGKQLSRTQTVPLICNVITKEWQKCAEQLVSNAIELPSDIMLSALMVLWNFSDCSPEVTFDIIKESAFLQTLKYMLTSFLQERIQGDKMNEDVKMIIARSLSIIHNLSNVDENITPLREGGFVNYVSPYLVSKRILDRFKALATLASLIDEKESECLLQGKYKLLKKFLEAFETAVEASPRWWRRKEEVWSAFELALTIHRLARNHANKPLLVQMGCLPHLTKLAMTGNIQETRVAVGAVWYLAFCKDNQIRMLEDKELKFIVQLNAIKENSKDKITIEKVDGTIWQLRKQLQNNDNFKDKVRSSSRQESSSDGHRTKQKKGHIMISYSWSNKKVARKIKDNLKAYGYAVWIDIENMESSTVEAMAKAVEMSHVVLICMSQKYNQSRTCQKEAEYAYQLNKRVVVIKMEQDYKPYGWLGFIVGTDLYYDFSGKYEFETKFEELLKRMKVLYGEGRSKTNNHTAYTKTKVHTMPNMAPHMGSIYRPYGHSRTPRSPQHGTASGHQRTPDIH</sequence>
<evidence type="ECO:0000259" key="2">
    <source>
        <dbReference type="Pfam" id="PF13676"/>
    </source>
</evidence>
<dbReference type="InterPro" id="IPR016024">
    <property type="entry name" value="ARM-type_fold"/>
</dbReference>
<feature type="region of interest" description="Disordered" evidence="1">
    <location>
        <begin position="1"/>
        <end position="62"/>
    </location>
</feature>
<dbReference type="Proteomes" id="UP001634394">
    <property type="component" value="Unassembled WGS sequence"/>
</dbReference>
<dbReference type="Gene3D" id="1.25.10.10">
    <property type="entry name" value="Leucine-rich Repeat Variant"/>
    <property type="match status" value="1"/>
</dbReference>
<dbReference type="SUPFAM" id="SSF48371">
    <property type="entry name" value="ARM repeat"/>
    <property type="match status" value="1"/>
</dbReference>
<organism evidence="3 4">
    <name type="scientific">Sinanodonta woodiana</name>
    <name type="common">Chinese pond mussel</name>
    <name type="synonym">Anodonta woodiana</name>
    <dbReference type="NCBI Taxonomy" id="1069815"/>
    <lineage>
        <taxon>Eukaryota</taxon>
        <taxon>Metazoa</taxon>
        <taxon>Spiralia</taxon>
        <taxon>Lophotrochozoa</taxon>
        <taxon>Mollusca</taxon>
        <taxon>Bivalvia</taxon>
        <taxon>Autobranchia</taxon>
        <taxon>Heteroconchia</taxon>
        <taxon>Palaeoheterodonta</taxon>
        <taxon>Unionida</taxon>
        <taxon>Unionoidea</taxon>
        <taxon>Unionidae</taxon>
        <taxon>Unioninae</taxon>
        <taxon>Sinanodonta</taxon>
    </lineage>
</organism>
<evidence type="ECO:0000313" key="3">
    <source>
        <dbReference type="EMBL" id="KAL3855599.1"/>
    </source>
</evidence>
<gene>
    <name evidence="3" type="ORF">ACJMK2_014806</name>
</gene>
<feature type="domain" description="TIR" evidence="2">
    <location>
        <begin position="485"/>
        <end position="605"/>
    </location>
</feature>
<proteinExistence type="predicted"/>
<feature type="region of interest" description="Disordered" evidence="1">
    <location>
        <begin position="458"/>
        <end position="481"/>
    </location>
</feature>
<dbReference type="PANTHER" id="PTHR46270:SF2">
    <property type="entry name" value="TIR DOMAIN-CONTAINING PROTEIN"/>
    <property type="match status" value="1"/>
</dbReference>
<dbReference type="SUPFAM" id="SSF52200">
    <property type="entry name" value="Toll/Interleukin receptor TIR domain"/>
    <property type="match status" value="1"/>
</dbReference>
<feature type="compositionally biased region" description="Polar residues" evidence="1">
    <location>
        <begin position="653"/>
        <end position="665"/>
    </location>
</feature>
<accession>A0ABD3V1R9</accession>
<dbReference type="Gene3D" id="3.40.50.10140">
    <property type="entry name" value="Toll/interleukin-1 receptor homology (TIR) domain"/>
    <property type="match status" value="1"/>
</dbReference>
<dbReference type="AlphaFoldDB" id="A0ABD3V1R9"/>
<comment type="caution">
    <text evidence="3">The sequence shown here is derived from an EMBL/GenBank/DDBJ whole genome shotgun (WGS) entry which is preliminary data.</text>
</comment>
<dbReference type="InterPro" id="IPR000157">
    <property type="entry name" value="TIR_dom"/>
</dbReference>
<feature type="compositionally biased region" description="Polar residues" evidence="1">
    <location>
        <begin position="52"/>
        <end position="62"/>
    </location>
</feature>
<dbReference type="PANTHER" id="PTHR46270">
    <property type="entry name" value="ARMADILLO-TYPE FOLD-RELATED"/>
    <property type="match status" value="1"/>
</dbReference>
<dbReference type="EMBL" id="JBJQND010000014">
    <property type="protein sequence ID" value="KAL3855599.1"/>
    <property type="molecule type" value="Genomic_DNA"/>
</dbReference>
<protein>
    <recommendedName>
        <fullName evidence="2">TIR domain-containing protein</fullName>
    </recommendedName>
</protein>
<dbReference type="InterPro" id="IPR035897">
    <property type="entry name" value="Toll_tir_struct_dom_sf"/>
</dbReference>
<dbReference type="InterPro" id="IPR000225">
    <property type="entry name" value="Armadillo"/>
</dbReference>
<evidence type="ECO:0000313" key="4">
    <source>
        <dbReference type="Proteomes" id="UP001634394"/>
    </source>
</evidence>
<name>A0ABD3V1R9_SINWO</name>
<dbReference type="SMART" id="SM00185">
    <property type="entry name" value="ARM"/>
    <property type="match status" value="1"/>
</dbReference>
<evidence type="ECO:0000256" key="1">
    <source>
        <dbReference type="SAM" id="MobiDB-lite"/>
    </source>
</evidence>
<feature type="region of interest" description="Disordered" evidence="1">
    <location>
        <begin position="646"/>
        <end position="671"/>
    </location>
</feature>
<keyword evidence="4" id="KW-1185">Reference proteome</keyword>
<dbReference type="Pfam" id="PF13676">
    <property type="entry name" value="TIR_2"/>
    <property type="match status" value="1"/>
</dbReference>
<dbReference type="InterPro" id="IPR011989">
    <property type="entry name" value="ARM-like"/>
</dbReference>
<reference evidence="3 4" key="1">
    <citation type="submission" date="2024-11" db="EMBL/GenBank/DDBJ databases">
        <title>Chromosome-level genome assembly of the freshwater bivalve Anodonta woodiana.</title>
        <authorList>
            <person name="Chen X."/>
        </authorList>
    </citation>
    <scope>NUCLEOTIDE SEQUENCE [LARGE SCALE GENOMIC DNA]</scope>
    <source>
        <strain evidence="3">MN2024</strain>
        <tissue evidence="3">Gills</tissue>
    </source>
</reference>
<feature type="compositionally biased region" description="Polar residues" evidence="1">
    <location>
        <begin position="19"/>
        <end position="30"/>
    </location>
</feature>